<reference evidence="3" key="5">
    <citation type="submission" date="2015-06" db="UniProtKB">
        <authorList>
            <consortium name="EnsemblFungi"/>
        </authorList>
    </citation>
    <scope>IDENTIFICATION</scope>
    <source>
        <strain evidence="3">ATCC 64411</strain>
    </source>
</reference>
<sequence length="192" mass="20940">MIDRCRQRGQQGCVGCDRGIGGCGCPRRVRGKCDISAGDRALLWEIVLSSSAPLSAASGGGKGPKAQDPGGPTAERPISINAKERGHVGYPLGKRRKGKKKKRKKKERKALRLCPAGVLVLSLEPLVAVCIKYPRPGGDVYRYDAIERMVPSMNHDLQMAYQCYRSRGKSFDAAAQPRRLTYCTPQSPSSRL</sequence>
<organism evidence="3 4">
    <name type="scientific">Magnaporthiopsis poae (strain ATCC 64411 / 73-15)</name>
    <name type="common">Kentucky bluegrass fungus</name>
    <name type="synonym">Magnaporthe poae</name>
    <dbReference type="NCBI Taxonomy" id="644358"/>
    <lineage>
        <taxon>Eukaryota</taxon>
        <taxon>Fungi</taxon>
        <taxon>Dikarya</taxon>
        <taxon>Ascomycota</taxon>
        <taxon>Pezizomycotina</taxon>
        <taxon>Sordariomycetes</taxon>
        <taxon>Sordariomycetidae</taxon>
        <taxon>Magnaporthales</taxon>
        <taxon>Magnaporthaceae</taxon>
        <taxon>Magnaporthiopsis</taxon>
    </lineage>
</organism>
<reference evidence="3" key="4">
    <citation type="journal article" date="2015" name="G3 (Bethesda)">
        <title>Genome sequences of three phytopathogenic species of the Magnaporthaceae family of fungi.</title>
        <authorList>
            <person name="Okagaki L.H."/>
            <person name="Nunes C.C."/>
            <person name="Sailsbery J."/>
            <person name="Clay B."/>
            <person name="Brown D."/>
            <person name="John T."/>
            <person name="Oh Y."/>
            <person name="Young N."/>
            <person name="Fitzgerald M."/>
            <person name="Haas B.J."/>
            <person name="Zeng Q."/>
            <person name="Young S."/>
            <person name="Adiconis X."/>
            <person name="Fan L."/>
            <person name="Levin J.Z."/>
            <person name="Mitchell T.K."/>
            <person name="Okubara P.A."/>
            <person name="Farman M.L."/>
            <person name="Kohn L.M."/>
            <person name="Birren B."/>
            <person name="Ma L.-J."/>
            <person name="Dean R.A."/>
        </authorList>
    </citation>
    <scope>NUCLEOTIDE SEQUENCE</scope>
    <source>
        <strain evidence="3">ATCC 64411 / 73-15</strain>
    </source>
</reference>
<accession>A0A0C4E2C3</accession>
<dbReference type="EMBL" id="ADBL01001589">
    <property type="status" value="NOT_ANNOTATED_CDS"/>
    <property type="molecule type" value="Genomic_DNA"/>
</dbReference>
<dbReference type="EnsemblFungi" id="MAPG_06554T0">
    <property type="protein sequence ID" value="MAPG_06554T0"/>
    <property type="gene ID" value="MAPG_06554"/>
</dbReference>
<reference evidence="4" key="2">
    <citation type="submission" date="2010-05" db="EMBL/GenBank/DDBJ databases">
        <title>The genome sequence of Magnaporthe poae strain ATCC 64411.</title>
        <authorList>
            <person name="Ma L.-J."/>
            <person name="Dead R."/>
            <person name="Young S."/>
            <person name="Zeng Q."/>
            <person name="Koehrsen M."/>
            <person name="Alvarado L."/>
            <person name="Berlin A."/>
            <person name="Chapman S.B."/>
            <person name="Chen Z."/>
            <person name="Freedman E."/>
            <person name="Gellesch M."/>
            <person name="Goldberg J."/>
            <person name="Griggs A."/>
            <person name="Gujja S."/>
            <person name="Heilman E.R."/>
            <person name="Heiman D."/>
            <person name="Hepburn T."/>
            <person name="Howarth C."/>
            <person name="Jen D."/>
            <person name="Larson L."/>
            <person name="Mehta T."/>
            <person name="Neiman D."/>
            <person name="Pearson M."/>
            <person name="Roberts A."/>
            <person name="Saif S."/>
            <person name="Shea T."/>
            <person name="Shenoy N."/>
            <person name="Sisk P."/>
            <person name="Stolte C."/>
            <person name="Sykes S."/>
            <person name="Walk T."/>
            <person name="White J."/>
            <person name="Yandava C."/>
            <person name="Haas B."/>
            <person name="Nusbaum C."/>
            <person name="Birren B."/>
        </authorList>
    </citation>
    <scope>NUCLEOTIDE SEQUENCE [LARGE SCALE GENOMIC DNA]</scope>
    <source>
        <strain evidence="4">ATCC 64411 / 73-15</strain>
    </source>
</reference>
<dbReference type="AlphaFoldDB" id="A0A0C4E2C3"/>
<reference evidence="2" key="1">
    <citation type="submission" date="2010-05" db="EMBL/GenBank/DDBJ databases">
        <title>The Genome Sequence of Magnaporthe poae strain ATCC 64411.</title>
        <authorList>
            <consortium name="The Broad Institute Genome Sequencing Platform"/>
            <consortium name="Broad Institute Genome Sequencing Center for Infectious Disease"/>
            <person name="Ma L.-J."/>
            <person name="Dead R."/>
            <person name="Young S."/>
            <person name="Zeng Q."/>
            <person name="Koehrsen M."/>
            <person name="Alvarado L."/>
            <person name="Berlin A."/>
            <person name="Chapman S.B."/>
            <person name="Chen Z."/>
            <person name="Freedman E."/>
            <person name="Gellesch M."/>
            <person name="Goldberg J."/>
            <person name="Griggs A."/>
            <person name="Gujja S."/>
            <person name="Heilman E.R."/>
            <person name="Heiman D."/>
            <person name="Hepburn T."/>
            <person name="Howarth C."/>
            <person name="Jen D."/>
            <person name="Larson L."/>
            <person name="Mehta T."/>
            <person name="Neiman D."/>
            <person name="Pearson M."/>
            <person name="Roberts A."/>
            <person name="Saif S."/>
            <person name="Shea T."/>
            <person name="Shenoy N."/>
            <person name="Sisk P."/>
            <person name="Stolte C."/>
            <person name="Sykes S."/>
            <person name="Walk T."/>
            <person name="White J."/>
            <person name="Yandava C."/>
            <person name="Haas B."/>
            <person name="Nusbaum C."/>
            <person name="Birren B."/>
        </authorList>
    </citation>
    <scope>NUCLEOTIDE SEQUENCE</scope>
    <source>
        <strain evidence="2">ATCC 64411</strain>
    </source>
</reference>
<dbReference type="Proteomes" id="UP000011715">
    <property type="component" value="Unassembled WGS sequence"/>
</dbReference>
<reference evidence="2" key="3">
    <citation type="submission" date="2011-03" db="EMBL/GenBank/DDBJ databases">
        <title>Annotation of Magnaporthe poae ATCC 64411.</title>
        <authorList>
            <person name="Ma L.-J."/>
            <person name="Dead R."/>
            <person name="Young S.K."/>
            <person name="Zeng Q."/>
            <person name="Gargeya S."/>
            <person name="Fitzgerald M."/>
            <person name="Haas B."/>
            <person name="Abouelleil A."/>
            <person name="Alvarado L."/>
            <person name="Arachchi H.M."/>
            <person name="Berlin A."/>
            <person name="Brown A."/>
            <person name="Chapman S.B."/>
            <person name="Chen Z."/>
            <person name="Dunbar C."/>
            <person name="Freedman E."/>
            <person name="Gearin G."/>
            <person name="Gellesch M."/>
            <person name="Goldberg J."/>
            <person name="Griggs A."/>
            <person name="Gujja S."/>
            <person name="Heiman D."/>
            <person name="Howarth C."/>
            <person name="Larson L."/>
            <person name="Lui A."/>
            <person name="MacDonald P.J.P."/>
            <person name="Mehta T."/>
            <person name="Montmayeur A."/>
            <person name="Murphy C."/>
            <person name="Neiman D."/>
            <person name="Pearson M."/>
            <person name="Priest M."/>
            <person name="Roberts A."/>
            <person name="Saif S."/>
            <person name="Shea T."/>
            <person name="Shenoy N."/>
            <person name="Sisk P."/>
            <person name="Stolte C."/>
            <person name="Sykes S."/>
            <person name="Yandava C."/>
            <person name="Wortman J."/>
            <person name="Nusbaum C."/>
            <person name="Birren B."/>
        </authorList>
    </citation>
    <scope>NUCLEOTIDE SEQUENCE</scope>
    <source>
        <strain evidence="2">ATCC 64411</strain>
    </source>
</reference>
<feature type="compositionally biased region" description="Basic residues" evidence="1">
    <location>
        <begin position="93"/>
        <end position="109"/>
    </location>
</feature>
<dbReference type="EMBL" id="GL876970">
    <property type="protein sequence ID" value="KLU87555.1"/>
    <property type="molecule type" value="Genomic_DNA"/>
</dbReference>
<gene>
    <name evidence="2" type="ORF">MAPG_06554</name>
</gene>
<name>A0A0C4E2C3_MAGP6</name>
<evidence type="ECO:0000313" key="2">
    <source>
        <dbReference type="EMBL" id="KLU87555.1"/>
    </source>
</evidence>
<keyword evidence="4" id="KW-1185">Reference proteome</keyword>
<protein>
    <submittedName>
        <fullName evidence="2 3">Uncharacterized protein</fullName>
    </submittedName>
</protein>
<evidence type="ECO:0000313" key="4">
    <source>
        <dbReference type="Proteomes" id="UP000011715"/>
    </source>
</evidence>
<evidence type="ECO:0000256" key="1">
    <source>
        <dbReference type="SAM" id="MobiDB-lite"/>
    </source>
</evidence>
<feature type="region of interest" description="Disordered" evidence="1">
    <location>
        <begin position="54"/>
        <end position="109"/>
    </location>
</feature>
<dbReference type="VEuPathDB" id="FungiDB:MAPG_06554"/>
<proteinExistence type="predicted"/>
<evidence type="ECO:0000313" key="3">
    <source>
        <dbReference type="EnsemblFungi" id="MAPG_06554T0"/>
    </source>
</evidence>